<evidence type="ECO:0000256" key="4">
    <source>
        <dbReference type="ARBA" id="ARBA00023180"/>
    </source>
</evidence>
<evidence type="ECO:0000259" key="9">
    <source>
        <dbReference type="Pfam" id="PF02225"/>
    </source>
</evidence>
<dbReference type="SUPFAM" id="SSF52025">
    <property type="entry name" value="PA domain"/>
    <property type="match status" value="1"/>
</dbReference>
<dbReference type="InterPro" id="IPR001382">
    <property type="entry name" value="Glyco_hydro_47"/>
</dbReference>
<evidence type="ECO:0000256" key="7">
    <source>
        <dbReference type="SAM" id="MobiDB-lite"/>
    </source>
</evidence>
<feature type="transmembrane region" description="Helical" evidence="8">
    <location>
        <begin position="27"/>
        <end position="49"/>
    </location>
</feature>
<keyword evidence="6" id="KW-0326">Glycosidase</keyword>
<keyword evidence="3" id="KW-0256">Endoplasmic reticulum</keyword>
<evidence type="ECO:0000256" key="3">
    <source>
        <dbReference type="ARBA" id="ARBA00022824"/>
    </source>
</evidence>
<keyword evidence="6" id="KW-0378">Hydrolase</keyword>
<dbReference type="PROSITE" id="PS51257">
    <property type="entry name" value="PROKAR_LIPOPROTEIN"/>
    <property type="match status" value="1"/>
</dbReference>
<sequence length="1053" mass="119560">MRFCLHQTHVVGTVSCRLFRPLRSLRWCYLSLSTFHLLIFCTFFIPSVFSQGDDSAEIPPSINKTALKEKAHELFMHGYTAYMRHAFPHDELMPLSCQGRQRGVSPSRGDVDDVLGNFSLTLVDSLDTLVIVGEFDEFERAVRLVVDTVRFDSDLVVSVFETNIRMVGGLLSAHLLSLELKQRGDANRFHWYTNQLLGMATDLADRLLPAFNTTSGVPHSRVNLRRGLLPYLRRQQDTCTACGGTMILEWATLSRLTGNPIYEQKARKAMDFLWEQRHRGSDLMGTVLNVNSGDWIRRDSGIGAGIDSYYEYTLKAYILLGDEDFLYRFNRHYDSIMRYLNKGPLFVDVHMHKPQIASRSFMDALLAFWPGLQVLKGDLRSAIEMHQMLYTVVKRHTFLPDAFTHDLQVHWAQHPLRPEFIESTYFLYRATRDPHYLEVARQVLESFEENVKVMCGFASIKDVRTMEHEDQMESFVLAETFKYLYMIFSEPDELPIHPDNYVLTTEAHFLPLAIGQINVEGANKLPRRVLIDPDEIIEHEDADQPRRFASACPNLATADDDQYGLSHLLRSPDQLRSFVLRVREAVNKVLGGAGGEEEKMGGTCPMAPDNAIDLDDRLRAWAFSPSDPDHLAELKRMGIQVEMGEMGGQSGIVKMMHAAHTALDAKFALKGLLFLHEMSKYVENQKHKMAQQDEVFEMPRVVQLISWPHLGSPGFVAAPAHFGAEFDHSTQFTGQLAFADPFEACDGLRNLREMRGRVAVVRRGSCMFEEKAFNVQRAGAIGMVVIDNRNDTNSSDQNAFLFAMSGSPTEDGGKMTVVEEVQIPCVFLFHAEAILLMDQMFSHPEALVRLADSVLSPAFCFEQTLRQNPSFLRQKLPIINQFLAVDAEKETLRLHFYFDGVNSQSAPEQKQAVVERNMRWIGRTVHFPTDAFGGGVAKSAFGEAKRSFAFLGHVRALAYSLLGFPNTLTADDMNELNQMIKHLRLRRNSDGSEGEDRDEEEKSPPLPMFQYNRSTSIVCRFINTKNNVESAKFKSLLLNLNLLIWQLGRHILI</sequence>
<keyword evidence="8" id="KW-1133">Transmembrane helix</keyword>
<dbReference type="Gene3D" id="1.50.10.10">
    <property type="match status" value="1"/>
</dbReference>
<evidence type="ECO:0000313" key="10">
    <source>
        <dbReference type="EMBL" id="KAL3090365.1"/>
    </source>
</evidence>
<comment type="similarity">
    <text evidence="2 6">Belongs to the glycosyl hydrolase 47 family.</text>
</comment>
<dbReference type="PRINTS" id="PR00747">
    <property type="entry name" value="GLYHDRLASE47"/>
</dbReference>
<feature type="binding site" evidence="5">
    <location>
        <position position="505"/>
    </location>
    <ligand>
        <name>Ca(2+)</name>
        <dbReference type="ChEBI" id="CHEBI:29108"/>
    </ligand>
</feature>
<feature type="region of interest" description="Disordered" evidence="7">
    <location>
        <begin position="987"/>
        <end position="1009"/>
    </location>
</feature>
<dbReference type="EMBL" id="JBICCN010000143">
    <property type="protein sequence ID" value="KAL3090365.1"/>
    <property type="molecule type" value="Genomic_DNA"/>
</dbReference>
<reference evidence="10 11" key="1">
    <citation type="submission" date="2024-10" db="EMBL/GenBank/DDBJ databases">
        <authorList>
            <person name="Kim D."/>
        </authorList>
    </citation>
    <scope>NUCLEOTIDE SEQUENCE [LARGE SCALE GENOMIC DNA]</scope>
    <source>
        <strain evidence="10">Taebaek</strain>
    </source>
</reference>
<dbReference type="InterPro" id="IPR044674">
    <property type="entry name" value="EDEM1/2/3"/>
</dbReference>
<comment type="subcellular location">
    <subcellularLocation>
        <location evidence="1">Endoplasmic reticulum</location>
    </subcellularLocation>
</comment>
<comment type="cofactor">
    <cofactor evidence="5">
        <name>Ca(2+)</name>
        <dbReference type="ChEBI" id="CHEBI:29108"/>
    </cofactor>
</comment>
<dbReference type="SUPFAM" id="SSF48225">
    <property type="entry name" value="Seven-hairpin glycosidases"/>
    <property type="match status" value="1"/>
</dbReference>
<dbReference type="InterPro" id="IPR012341">
    <property type="entry name" value="6hp_glycosidase-like_sf"/>
</dbReference>
<proteinExistence type="inferred from homology"/>
<comment type="caution">
    <text evidence="10">The sequence shown here is derived from an EMBL/GenBank/DDBJ whole genome shotgun (WGS) entry which is preliminary data.</text>
</comment>
<dbReference type="AlphaFoldDB" id="A0ABD2JIC0"/>
<feature type="domain" description="PA" evidence="9">
    <location>
        <begin position="733"/>
        <end position="833"/>
    </location>
</feature>
<keyword evidence="8" id="KW-0812">Transmembrane</keyword>
<keyword evidence="5" id="KW-0479">Metal-binding</keyword>
<dbReference type="PANTHER" id="PTHR45679:SF2">
    <property type="entry name" value="ER DEGRADATION-ENHANCING ALPHA-MANNOSIDASE-LIKE PROTEIN 3"/>
    <property type="match status" value="1"/>
</dbReference>
<organism evidence="10 11">
    <name type="scientific">Heterodera schachtii</name>
    <name type="common">Sugarbeet cyst nematode worm</name>
    <name type="synonym">Tylenchus schachtii</name>
    <dbReference type="NCBI Taxonomy" id="97005"/>
    <lineage>
        <taxon>Eukaryota</taxon>
        <taxon>Metazoa</taxon>
        <taxon>Ecdysozoa</taxon>
        <taxon>Nematoda</taxon>
        <taxon>Chromadorea</taxon>
        <taxon>Rhabditida</taxon>
        <taxon>Tylenchina</taxon>
        <taxon>Tylenchomorpha</taxon>
        <taxon>Tylenchoidea</taxon>
        <taxon>Heteroderidae</taxon>
        <taxon>Heteroderinae</taxon>
        <taxon>Heterodera</taxon>
    </lineage>
</organism>
<name>A0ABD2JIC0_HETSC</name>
<evidence type="ECO:0000256" key="5">
    <source>
        <dbReference type="PIRSR" id="PIRSR601382-2"/>
    </source>
</evidence>
<dbReference type="InterPro" id="IPR003137">
    <property type="entry name" value="PA_domain"/>
</dbReference>
<keyword evidence="5" id="KW-0106">Calcium</keyword>
<dbReference type="PANTHER" id="PTHR45679">
    <property type="entry name" value="ER DEGRADATION-ENHANCING ALPHA-MANNOSIDASE-LIKE PROTEIN 2"/>
    <property type="match status" value="1"/>
</dbReference>
<keyword evidence="8" id="KW-0472">Membrane</keyword>
<dbReference type="GO" id="GO:0005783">
    <property type="term" value="C:endoplasmic reticulum"/>
    <property type="evidence" value="ECO:0007669"/>
    <property type="project" value="UniProtKB-SubCell"/>
</dbReference>
<dbReference type="GO" id="GO:0016798">
    <property type="term" value="F:hydrolase activity, acting on glycosyl bonds"/>
    <property type="evidence" value="ECO:0007669"/>
    <property type="project" value="UniProtKB-KW"/>
</dbReference>
<dbReference type="EC" id="3.2.1.-" evidence="6"/>
<protein>
    <recommendedName>
        <fullName evidence="6">alpha-1,2-Mannosidase</fullName>
        <ecNumber evidence="6">3.2.1.-</ecNumber>
    </recommendedName>
</protein>
<evidence type="ECO:0000313" key="11">
    <source>
        <dbReference type="Proteomes" id="UP001620645"/>
    </source>
</evidence>
<dbReference type="Pfam" id="PF01532">
    <property type="entry name" value="Glyco_hydro_47"/>
    <property type="match status" value="1"/>
</dbReference>
<dbReference type="InterPro" id="IPR046450">
    <property type="entry name" value="PA_dom_sf"/>
</dbReference>
<gene>
    <name evidence="10" type="ORF">niasHS_006817</name>
</gene>
<feature type="compositionally biased region" description="Acidic residues" evidence="7">
    <location>
        <begin position="992"/>
        <end position="1001"/>
    </location>
</feature>
<dbReference type="Pfam" id="PF02225">
    <property type="entry name" value="PA"/>
    <property type="match status" value="1"/>
</dbReference>
<evidence type="ECO:0000256" key="6">
    <source>
        <dbReference type="RuleBase" id="RU361193"/>
    </source>
</evidence>
<dbReference type="InterPro" id="IPR036026">
    <property type="entry name" value="Seven-hairpin_glycosidases"/>
</dbReference>
<evidence type="ECO:0000256" key="8">
    <source>
        <dbReference type="SAM" id="Phobius"/>
    </source>
</evidence>
<evidence type="ECO:0000256" key="1">
    <source>
        <dbReference type="ARBA" id="ARBA00004240"/>
    </source>
</evidence>
<keyword evidence="4" id="KW-0325">Glycoprotein</keyword>
<keyword evidence="11" id="KW-1185">Reference proteome</keyword>
<dbReference type="Proteomes" id="UP001620645">
    <property type="component" value="Unassembled WGS sequence"/>
</dbReference>
<evidence type="ECO:0000256" key="2">
    <source>
        <dbReference type="ARBA" id="ARBA00007658"/>
    </source>
</evidence>
<accession>A0ABD2JIC0</accession>
<dbReference type="Gene3D" id="3.50.30.30">
    <property type="match status" value="1"/>
</dbReference>